<evidence type="ECO:0000259" key="9">
    <source>
        <dbReference type="PROSITE" id="PS50928"/>
    </source>
</evidence>
<dbReference type="PROSITE" id="PS50928">
    <property type="entry name" value="ABC_TM1"/>
    <property type="match status" value="1"/>
</dbReference>
<dbReference type="Pfam" id="PF00528">
    <property type="entry name" value="BPD_transp_1"/>
    <property type="match status" value="1"/>
</dbReference>
<dbReference type="RefSeq" id="WP_242619159.1">
    <property type="nucleotide sequence ID" value="NZ_CAACUY010000035.1"/>
</dbReference>
<keyword evidence="11" id="KW-1185">Reference proteome</keyword>
<evidence type="ECO:0000256" key="4">
    <source>
        <dbReference type="ARBA" id="ARBA00022692"/>
    </source>
</evidence>
<dbReference type="PANTHER" id="PTHR30151:SF20">
    <property type="entry name" value="ABC TRANSPORTER PERMEASE PROTEIN HI_0355-RELATED"/>
    <property type="match status" value="1"/>
</dbReference>
<proteinExistence type="inferred from homology"/>
<feature type="transmembrane region" description="Helical" evidence="7">
    <location>
        <begin position="220"/>
        <end position="242"/>
    </location>
</feature>
<keyword evidence="6 7" id="KW-0472">Membrane</keyword>
<dbReference type="CDD" id="cd06261">
    <property type="entry name" value="TM_PBP2"/>
    <property type="match status" value="1"/>
</dbReference>
<gene>
    <name evidence="10" type="ORF">ACFQZM_32425</name>
</gene>
<protein>
    <submittedName>
        <fullName evidence="10">ABC transporter permease</fullName>
    </submittedName>
</protein>
<sequence>MRHDTETADGTGTAEVNPAVTATGAKAVDDGAEARMRAAGLRRGLTVNGVRGVLVAGWLISWELAAAHWIDPFYYSQPTRIWDRLAGWFTDGTSQGSIWEQISYTLQEAVAGFALGALGGVVLGIVLGRGRFLSDVCAPFIKAANAIPRIILASLFIIWFGLGMQSKIATAFVLVFFAVFFNAFQGAREVDRNLVDNARVLGAGRVQVLRTIVVPSATSWILASLHSAFGFAIIGAVVGEYSGADKGLGLLINHSQGTFDSAGIYAGMIIITVIALLAEWLLTLLENRLLRWRPPAASDHIAI</sequence>
<feature type="transmembrane region" description="Helical" evidence="7">
    <location>
        <begin position="168"/>
        <end position="184"/>
    </location>
</feature>
<keyword evidence="4 7" id="KW-0812">Transmembrane</keyword>
<evidence type="ECO:0000256" key="6">
    <source>
        <dbReference type="ARBA" id="ARBA00023136"/>
    </source>
</evidence>
<dbReference type="SUPFAM" id="SSF161098">
    <property type="entry name" value="MetI-like"/>
    <property type="match status" value="1"/>
</dbReference>
<organism evidence="10 11">
    <name type="scientific">Actinomadura fibrosa</name>
    <dbReference type="NCBI Taxonomy" id="111802"/>
    <lineage>
        <taxon>Bacteria</taxon>
        <taxon>Bacillati</taxon>
        <taxon>Actinomycetota</taxon>
        <taxon>Actinomycetes</taxon>
        <taxon>Streptosporangiales</taxon>
        <taxon>Thermomonosporaceae</taxon>
        <taxon>Actinomadura</taxon>
    </lineage>
</organism>
<evidence type="ECO:0000256" key="8">
    <source>
        <dbReference type="SAM" id="MobiDB-lite"/>
    </source>
</evidence>
<comment type="similarity">
    <text evidence="7">Belongs to the binding-protein-dependent transport system permease family.</text>
</comment>
<evidence type="ECO:0000256" key="7">
    <source>
        <dbReference type="RuleBase" id="RU363032"/>
    </source>
</evidence>
<accession>A0ABW2XXG5</accession>
<feature type="transmembrane region" description="Helical" evidence="7">
    <location>
        <begin position="45"/>
        <end position="70"/>
    </location>
</feature>
<dbReference type="InterPro" id="IPR035906">
    <property type="entry name" value="MetI-like_sf"/>
</dbReference>
<evidence type="ECO:0000256" key="3">
    <source>
        <dbReference type="ARBA" id="ARBA00022475"/>
    </source>
</evidence>
<feature type="transmembrane region" description="Helical" evidence="7">
    <location>
        <begin position="109"/>
        <end position="128"/>
    </location>
</feature>
<feature type="domain" description="ABC transmembrane type-1" evidence="9">
    <location>
        <begin position="102"/>
        <end position="286"/>
    </location>
</feature>
<evidence type="ECO:0000256" key="2">
    <source>
        <dbReference type="ARBA" id="ARBA00022448"/>
    </source>
</evidence>
<reference evidence="11" key="1">
    <citation type="journal article" date="2019" name="Int. J. Syst. Evol. Microbiol.">
        <title>The Global Catalogue of Microorganisms (GCM) 10K type strain sequencing project: providing services to taxonomists for standard genome sequencing and annotation.</title>
        <authorList>
            <consortium name="The Broad Institute Genomics Platform"/>
            <consortium name="The Broad Institute Genome Sequencing Center for Infectious Disease"/>
            <person name="Wu L."/>
            <person name="Ma J."/>
        </authorList>
    </citation>
    <scope>NUCLEOTIDE SEQUENCE [LARGE SCALE GENOMIC DNA]</scope>
    <source>
        <strain evidence="11">JCM 9371</strain>
    </source>
</reference>
<feature type="transmembrane region" description="Helical" evidence="7">
    <location>
        <begin position="140"/>
        <end position="162"/>
    </location>
</feature>
<comment type="subcellular location">
    <subcellularLocation>
        <location evidence="1 7">Cell membrane</location>
        <topology evidence="1 7">Multi-pass membrane protein</topology>
    </subcellularLocation>
</comment>
<dbReference type="InterPro" id="IPR000515">
    <property type="entry name" value="MetI-like"/>
</dbReference>
<comment type="caution">
    <text evidence="10">The sequence shown here is derived from an EMBL/GenBank/DDBJ whole genome shotgun (WGS) entry which is preliminary data.</text>
</comment>
<evidence type="ECO:0000256" key="5">
    <source>
        <dbReference type="ARBA" id="ARBA00022989"/>
    </source>
</evidence>
<dbReference type="PANTHER" id="PTHR30151">
    <property type="entry name" value="ALKANE SULFONATE ABC TRANSPORTER-RELATED, MEMBRANE SUBUNIT"/>
    <property type="match status" value="1"/>
</dbReference>
<dbReference type="Proteomes" id="UP001597063">
    <property type="component" value="Unassembled WGS sequence"/>
</dbReference>
<feature type="transmembrane region" description="Helical" evidence="7">
    <location>
        <begin position="262"/>
        <end position="285"/>
    </location>
</feature>
<evidence type="ECO:0000256" key="1">
    <source>
        <dbReference type="ARBA" id="ARBA00004651"/>
    </source>
</evidence>
<name>A0ABW2XXG5_9ACTN</name>
<keyword evidence="5 7" id="KW-1133">Transmembrane helix</keyword>
<dbReference type="Gene3D" id="1.10.3720.10">
    <property type="entry name" value="MetI-like"/>
    <property type="match status" value="1"/>
</dbReference>
<evidence type="ECO:0000313" key="10">
    <source>
        <dbReference type="EMBL" id="MFD0689235.1"/>
    </source>
</evidence>
<dbReference type="EMBL" id="JBHTGP010000016">
    <property type="protein sequence ID" value="MFD0689235.1"/>
    <property type="molecule type" value="Genomic_DNA"/>
</dbReference>
<keyword evidence="3" id="KW-1003">Cell membrane</keyword>
<keyword evidence="2 7" id="KW-0813">Transport</keyword>
<evidence type="ECO:0000313" key="11">
    <source>
        <dbReference type="Proteomes" id="UP001597063"/>
    </source>
</evidence>
<feature type="region of interest" description="Disordered" evidence="8">
    <location>
        <begin position="1"/>
        <end position="22"/>
    </location>
</feature>